<reference evidence="1" key="1">
    <citation type="journal article" date="2021" name="Proc. Natl. Acad. Sci. U.S.A.">
        <title>A Catalog of Tens of Thousands of Viruses from Human Metagenomes Reveals Hidden Associations with Chronic Diseases.</title>
        <authorList>
            <person name="Tisza M.J."/>
            <person name="Buck C.B."/>
        </authorList>
    </citation>
    <scope>NUCLEOTIDE SEQUENCE</scope>
    <source>
        <strain evidence="1">CtABi4</strain>
    </source>
</reference>
<name>A0A8S5LFF9_9CAUD</name>
<proteinExistence type="predicted"/>
<sequence length="292" mass="31955">MANSIALFKTYTALLDEVYKQSALTSELDGATDLATAGANSNELIIPMISMDGLADYSRNSGYVNGDVTLTNETVKCNFDRGRMFNVDTMDNIETAGVAFGRLSGEFIRTKVVPELDAFRFAAYASHAGITSATPANLTTGAAVIEALRKGTTQMDEDEVPYEQRYLYITPTLYGLVQDLDTTKSREVLSRFAKIITVPQTRFYTAIEQLDGTSSGKTKGGYQKATAASNINFMIIHKPALIQFTKHLDTKVIEPSVNQDSDGYKFGYRMVGIADVYENKTAGIYCHTAVKS</sequence>
<evidence type="ECO:0000313" key="1">
    <source>
        <dbReference type="EMBL" id="DAD68603.1"/>
    </source>
</evidence>
<accession>A0A8S5LFF9</accession>
<organism evidence="1">
    <name type="scientific">Siphoviridae sp. ctABi4</name>
    <dbReference type="NCBI Taxonomy" id="2823566"/>
    <lineage>
        <taxon>Viruses</taxon>
        <taxon>Duplodnaviria</taxon>
        <taxon>Heunggongvirae</taxon>
        <taxon>Uroviricota</taxon>
        <taxon>Caudoviricetes</taxon>
    </lineage>
</organism>
<protein>
    <submittedName>
        <fullName evidence="1">Major capsid protein</fullName>
    </submittedName>
</protein>
<dbReference type="EMBL" id="BK014705">
    <property type="protein sequence ID" value="DAD68603.1"/>
    <property type="molecule type" value="Genomic_DNA"/>
</dbReference>